<dbReference type="InterPro" id="IPR039426">
    <property type="entry name" value="TonB-dep_rcpt-like"/>
</dbReference>
<keyword evidence="7 8" id="KW-0998">Cell outer membrane</keyword>
<feature type="domain" description="TonB-dependent receptor-like beta-barrel" evidence="10">
    <location>
        <begin position="499"/>
        <end position="938"/>
    </location>
</feature>
<comment type="subcellular location">
    <subcellularLocation>
        <location evidence="1 8">Cell outer membrane</location>
        <topology evidence="1 8">Multi-pass membrane protein</topology>
    </subcellularLocation>
</comment>
<sequence length="1072" mass="119419">MKKITLLYTILLSFYIFPVAAQQTIREIRGKVISADSRIALHGATIRVKGASQFVLTDSSGNFQLKISTASLILQVSYIGYRPTEVNVPAPNKPLIIVLESATSQLAEVVVSTGYQTIPAERATGSFVQVDNKLLNRRVSTNLLERLEDVTPGLLFNKGKSAGANLISIRGQNTIYGNASPLIVLDNFPYDGDISNINPNDVESISVLKDAAAASIWGSRAGNGVIVITTKKGSYNQQLKVSFNANTTVGAKPDLFYQPRMSSADFISVEKQLFEKGFYVNAETGYNNPAITPVVELLIAQRDGKIGASQANAQIAALAGNDVRNDFSGYLYQKSVNQQYALNLSGGNEYQRFNISGGYDQNRDNLVSNGFGRYTLNAGQSLSLLNKKLEVNTGFYYTQSITTANNPGTSLIGLNTGSGISLYPYANLADAAGNPLAMTHDYRQSFIQNAKQQGLLDWTYKPLEEISLADKTRKSLDYRLNIAVNYKIMPYLSASVLYQYGQTISNQRNLQSQQTYYTRNLINNFTTVDANGQLTYGIPRGAILDLDNATATSQSLRGQLNFNRQWRDKHSLTAIAGYEIRDFHTMANSNRSYGYDDSHATALPVNYISLFPQYAIPGYSTTIPSKNSQVDLTDRNISYYSNAAYTYLDKYTISASARLDRSNLFGVKSNQQGVPLYSAGVAWNINKEDFYKIDWLPYMKLRFTYGYNGNVNKSLSAYTTALYLNGNSINTVYAQIVNPPNPELRWERVRIINIGLDFASKNNRISGTVEPYFKRGFDLIGDIPYAPSTGITTFRGNTANTRGKGIDLTLNTQNLAGELKWQTSFFFSHVKDKVIDYTLKQPANFYVSSADNEVYPLEGRPFYALYSYEWAGLDPQTGEPRGYLDGRVSKDYAQILASATADNIVYNGPARPTTYGAVRNTFTYKQFAISANISYRFGYYFRQPGIFYSNVLSGRGYYEGRYGERWQKPGDELTTTVPSQPDAINNARDDFYNYSLATVQKAANIRIQDINLSYEFSRNLFPRLPFSRMQVYVYANNIGIIWKATKTHFDPDYPAADYTPVRTVAAGIKADF</sequence>
<comment type="similarity">
    <text evidence="8 9">Belongs to the TonB-dependent receptor family.</text>
</comment>
<dbReference type="Proteomes" id="UP001144341">
    <property type="component" value="Unassembled WGS sequence"/>
</dbReference>
<evidence type="ECO:0000256" key="5">
    <source>
        <dbReference type="ARBA" id="ARBA00023077"/>
    </source>
</evidence>
<evidence type="ECO:0000256" key="6">
    <source>
        <dbReference type="ARBA" id="ARBA00023136"/>
    </source>
</evidence>
<dbReference type="InterPro" id="IPR012910">
    <property type="entry name" value="Plug_dom"/>
</dbReference>
<evidence type="ECO:0000256" key="1">
    <source>
        <dbReference type="ARBA" id="ARBA00004571"/>
    </source>
</evidence>
<dbReference type="Gene3D" id="2.40.170.20">
    <property type="entry name" value="TonB-dependent receptor, beta-barrel domain"/>
    <property type="match status" value="1"/>
</dbReference>
<feature type="domain" description="TonB-dependent receptor plug" evidence="11">
    <location>
        <begin position="122"/>
        <end position="225"/>
    </location>
</feature>
<keyword evidence="3 8" id="KW-1134">Transmembrane beta strand</keyword>
<protein>
    <submittedName>
        <fullName evidence="12">SusC/RagA family TonB-linked outer membrane protein</fullName>
    </submittedName>
</protein>
<dbReference type="Pfam" id="PF13715">
    <property type="entry name" value="CarbopepD_reg_2"/>
    <property type="match status" value="1"/>
</dbReference>
<dbReference type="InterPro" id="IPR036942">
    <property type="entry name" value="Beta-barrel_TonB_sf"/>
</dbReference>
<evidence type="ECO:0000259" key="10">
    <source>
        <dbReference type="Pfam" id="PF00593"/>
    </source>
</evidence>
<evidence type="ECO:0000256" key="4">
    <source>
        <dbReference type="ARBA" id="ARBA00022692"/>
    </source>
</evidence>
<evidence type="ECO:0000256" key="9">
    <source>
        <dbReference type="RuleBase" id="RU003357"/>
    </source>
</evidence>
<keyword evidence="4 8" id="KW-0812">Transmembrane</keyword>
<dbReference type="SUPFAM" id="SSF56935">
    <property type="entry name" value="Porins"/>
    <property type="match status" value="1"/>
</dbReference>
<dbReference type="NCBIfam" id="TIGR04057">
    <property type="entry name" value="SusC_RagA_signa"/>
    <property type="match status" value="1"/>
</dbReference>
<name>A0ABT4L124_9SPHI</name>
<dbReference type="InterPro" id="IPR023997">
    <property type="entry name" value="TonB-dep_OMP_SusC/RagA_CS"/>
</dbReference>
<keyword evidence="2 8" id="KW-0813">Transport</keyword>
<comment type="caution">
    <text evidence="12">The sequence shown here is derived from an EMBL/GenBank/DDBJ whole genome shotgun (WGS) entry which is preliminary data.</text>
</comment>
<gene>
    <name evidence="12" type="ORF">O0931_16095</name>
</gene>
<proteinExistence type="inferred from homology"/>
<dbReference type="Gene3D" id="2.170.130.10">
    <property type="entry name" value="TonB-dependent receptor, plug domain"/>
    <property type="match status" value="1"/>
</dbReference>
<dbReference type="InterPro" id="IPR000531">
    <property type="entry name" value="Beta-barrel_TonB"/>
</dbReference>
<evidence type="ECO:0000259" key="11">
    <source>
        <dbReference type="Pfam" id="PF07715"/>
    </source>
</evidence>
<dbReference type="PROSITE" id="PS52016">
    <property type="entry name" value="TONB_DEPENDENT_REC_3"/>
    <property type="match status" value="1"/>
</dbReference>
<dbReference type="RefSeq" id="WP_269416497.1">
    <property type="nucleotide sequence ID" value="NZ_JAPWGL010000004.1"/>
</dbReference>
<accession>A0ABT4L124</accession>
<dbReference type="InterPro" id="IPR037066">
    <property type="entry name" value="Plug_dom_sf"/>
</dbReference>
<evidence type="ECO:0000313" key="13">
    <source>
        <dbReference type="Proteomes" id="UP001144341"/>
    </source>
</evidence>
<organism evidence="12 13">
    <name type="scientific">Pedobacter rhodius</name>
    <dbReference type="NCBI Taxonomy" id="3004098"/>
    <lineage>
        <taxon>Bacteria</taxon>
        <taxon>Pseudomonadati</taxon>
        <taxon>Bacteroidota</taxon>
        <taxon>Sphingobacteriia</taxon>
        <taxon>Sphingobacteriales</taxon>
        <taxon>Sphingobacteriaceae</taxon>
        <taxon>Pedobacter</taxon>
    </lineage>
</organism>
<dbReference type="InterPro" id="IPR008969">
    <property type="entry name" value="CarboxyPept-like_regulatory"/>
</dbReference>
<dbReference type="SUPFAM" id="SSF49464">
    <property type="entry name" value="Carboxypeptidase regulatory domain-like"/>
    <property type="match status" value="1"/>
</dbReference>
<reference evidence="12" key="1">
    <citation type="submission" date="2022-12" db="EMBL/GenBank/DDBJ databases">
        <title>Genome sequence of SJ11.</title>
        <authorList>
            <person name="Woo H."/>
        </authorList>
    </citation>
    <scope>NUCLEOTIDE SEQUENCE</scope>
    <source>
        <strain evidence="12">SJ11</strain>
    </source>
</reference>
<evidence type="ECO:0000256" key="7">
    <source>
        <dbReference type="ARBA" id="ARBA00023237"/>
    </source>
</evidence>
<evidence type="ECO:0000256" key="8">
    <source>
        <dbReference type="PROSITE-ProRule" id="PRU01360"/>
    </source>
</evidence>
<dbReference type="InterPro" id="IPR023996">
    <property type="entry name" value="TonB-dep_OMP_SusC/RagA"/>
</dbReference>
<evidence type="ECO:0000256" key="2">
    <source>
        <dbReference type="ARBA" id="ARBA00022448"/>
    </source>
</evidence>
<keyword evidence="13" id="KW-1185">Reference proteome</keyword>
<dbReference type="EMBL" id="JAPWGL010000004">
    <property type="protein sequence ID" value="MCZ4224834.1"/>
    <property type="molecule type" value="Genomic_DNA"/>
</dbReference>
<keyword evidence="5 9" id="KW-0798">TonB box</keyword>
<evidence type="ECO:0000256" key="3">
    <source>
        <dbReference type="ARBA" id="ARBA00022452"/>
    </source>
</evidence>
<evidence type="ECO:0000313" key="12">
    <source>
        <dbReference type="EMBL" id="MCZ4224834.1"/>
    </source>
</evidence>
<dbReference type="Pfam" id="PF00593">
    <property type="entry name" value="TonB_dep_Rec_b-barrel"/>
    <property type="match status" value="1"/>
</dbReference>
<dbReference type="NCBIfam" id="TIGR04056">
    <property type="entry name" value="OMP_RagA_SusC"/>
    <property type="match status" value="1"/>
</dbReference>
<keyword evidence="6 8" id="KW-0472">Membrane</keyword>
<dbReference type="Gene3D" id="2.60.40.1120">
    <property type="entry name" value="Carboxypeptidase-like, regulatory domain"/>
    <property type="match status" value="1"/>
</dbReference>
<dbReference type="Pfam" id="PF07715">
    <property type="entry name" value="Plug"/>
    <property type="match status" value="1"/>
</dbReference>